<dbReference type="Proteomes" id="UP000014585">
    <property type="component" value="Unassembled WGS sequence"/>
</dbReference>
<dbReference type="GO" id="GO:0005886">
    <property type="term" value="C:plasma membrane"/>
    <property type="evidence" value="ECO:0007669"/>
    <property type="project" value="UniProtKB-SubCell"/>
</dbReference>
<dbReference type="PROSITE" id="PS50885">
    <property type="entry name" value="HAMP"/>
    <property type="match status" value="1"/>
</dbReference>
<feature type="domain" description="HAMP" evidence="9">
    <location>
        <begin position="111"/>
        <end position="161"/>
    </location>
</feature>
<keyword evidence="7" id="KW-0812">Transmembrane</keyword>
<dbReference type="EMBL" id="ATDT01000023">
    <property type="protein sequence ID" value="EPF16349.1"/>
    <property type="molecule type" value="Genomic_DNA"/>
</dbReference>
<dbReference type="GO" id="GO:0004888">
    <property type="term" value="F:transmembrane signaling receptor activity"/>
    <property type="evidence" value="ECO:0007669"/>
    <property type="project" value="TreeGrafter"/>
</dbReference>
<dbReference type="InterPro" id="IPR004089">
    <property type="entry name" value="MCPsignal_dom"/>
</dbReference>
<evidence type="ECO:0000256" key="3">
    <source>
        <dbReference type="ARBA" id="ARBA00022500"/>
    </source>
</evidence>
<keyword evidence="7" id="KW-1133">Transmembrane helix</keyword>
<evidence type="ECO:0000256" key="4">
    <source>
        <dbReference type="ARBA" id="ARBA00023224"/>
    </source>
</evidence>
<dbReference type="Pfam" id="PF00015">
    <property type="entry name" value="MCPsignal"/>
    <property type="match status" value="1"/>
</dbReference>
<evidence type="ECO:0000313" key="11">
    <source>
        <dbReference type="Proteomes" id="UP000014585"/>
    </source>
</evidence>
<evidence type="ECO:0000256" key="7">
    <source>
        <dbReference type="SAM" id="Phobius"/>
    </source>
</evidence>
<reference evidence="10 11" key="1">
    <citation type="submission" date="2013-04" db="EMBL/GenBank/DDBJ databases">
        <authorList>
            <person name="Weinstock G."/>
            <person name="Sodergren E."/>
            <person name="Lobos E.A."/>
            <person name="Fulton L."/>
            <person name="Fulton R."/>
            <person name="Courtney L."/>
            <person name="Fronick C."/>
            <person name="O'Laughlin M."/>
            <person name="Godfrey J."/>
            <person name="Wilson R.M."/>
            <person name="Miner T."/>
            <person name="Farmer C."/>
            <person name="Delehaunty K."/>
            <person name="Cordes M."/>
            <person name="Minx P."/>
            <person name="Tomlinson C."/>
            <person name="Chen J."/>
            <person name="Wollam A."/>
            <person name="Pepin K.H."/>
            <person name="Palsikar V.B."/>
            <person name="Zhang X."/>
            <person name="Suruliraj S."/>
            <person name="Perna N.T."/>
            <person name="Plunkett G."/>
            <person name="Warren W."/>
            <person name="Mitreva M."/>
            <person name="Mardis E.R."/>
            <person name="Wilson R.K."/>
        </authorList>
    </citation>
    <scope>NUCLEOTIDE SEQUENCE [LARGE SCALE GENOMIC DNA]</scope>
    <source>
        <strain evidence="10 11">DSM 4568</strain>
    </source>
</reference>
<organism evidence="10 11">
    <name type="scientific">Cedecea davisae DSM 4568</name>
    <dbReference type="NCBI Taxonomy" id="566551"/>
    <lineage>
        <taxon>Bacteria</taxon>
        <taxon>Pseudomonadati</taxon>
        <taxon>Pseudomonadota</taxon>
        <taxon>Gammaproteobacteria</taxon>
        <taxon>Enterobacterales</taxon>
        <taxon>Enterobacteriaceae</taxon>
        <taxon>Cedecea</taxon>
    </lineage>
</organism>
<gene>
    <name evidence="10" type="ORF">HMPREF0201_02706</name>
</gene>
<evidence type="ECO:0000259" key="8">
    <source>
        <dbReference type="PROSITE" id="PS50111"/>
    </source>
</evidence>
<dbReference type="PROSITE" id="PS50111">
    <property type="entry name" value="CHEMOTAXIS_TRANSDUC_2"/>
    <property type="match status" value="1"/>
</dbReference>
<name>S3JT43_9ENTR</name>
<sequence length="417" mass="45204">MKLYKRINQDGRRLKQHRICLLIFDRGNTQMNVIRNIKIRAMVVLIQILSTVAWISVAGITLWLLYSLEQTAALTAEQKSWITDAQFMLMLSVVVSIAITIFTERYLWFCLVKPVNTIRNHMHVLARGELTVALPDLGRNCIGLMVPPIQKMQANWEKAVNSIRDSADAIRANATEVSGVNTDLSSRSEQQAAALEQTSASMEQLNSTVKLNADNANHASHLAQNATNTAVNGGASVKQVVKTMDVIASSANKIVDITTVINSIAFQTNILALNAAVEAARAGEQGKGFAVVASEVRNLASRSAGAAKEIETLLNESVSNIHTGSQQVKKAGEAMDEILKAVKQVNDIMGEIASASLEQSQGIGQVGVAVREMDSVTQQNVNLVQKSVLSSGELEKQAHHLHDVVAMFRSGESATQK</sequence>
<comment type="similarity">
    <text evidence="5">Belongs to the methyl-accepting chemotaxis (MCP) protein family.</text>
</comment>
<dbReference type="GO" id="GO:0006935">
    <property type="term" value="P:chemotaxis"/>
    <property type="evidence" value="ECO:0007669"/>
    <property type="project" value="UniProtKB-KW"/>
</dbReference>
<evidence type="ECO:0000256" key="2">
    <source>
        <dbReference type="ARBA" id="ARBA00022481"/>
    </source>
</evidence>
<dbReference type="InterPro" id="IPR003660">
    <property type="entry name" value="HAMP_dom"/>
</dbReference>
<comment type="caution">
    <text evidence="10">The sequence shown here is derived from an EMBL/GenBank/DDBJ whole genome shotgun (WGS) entry which is preliminary data.</text>
</comment>
<feature type="transmembrane region" description="Helical" evidence="7">
    <location>
        <begin position="85"/>
        <end position="103"/>
    </location>
</feature>
<protein>
    <submittedName>
        <fullName evidence="10">Methyl-accepting chemotaxis protein signaling domain protein</fullName>
    </submittedName>
</protein>
<keyword evidence="4 6" id="KW-0807">Transducer</keyword>
<keyword evidence="3" id="KW-0145">Chemotaxis</keyword>
<keyword evidence="2" id="KW-0488">Methylation</keyword>
<dbReference type="STRING" id="566551.HMPREF0201_02706"/>
<evidence type="ECO:0000256" key="1">
    <source>
        <dbReference type="ARBA" id="ARBA00004429"/>
    </source>
</evidence>
<keyword evidence="7" id="KW-0472">Membrane</keyword>
<dbReference type="InterPro" id="IPR051310">
    <property type="entry name" value="MCP_chemotaxis"/>
</dbReference>
<dbReference type="PATRIC" id="fig|566551.4.peg.2484"/>
<dbReference type="SUPFAM" id="SSF58104">
    <property type="entry name" value="Methyl-accepting chemotaxis protein (MCP) signaling domain"/>
    <property type="match status" value="1"/>
</dbReference>
<feature type="transmembrane region" description="Helical" evidence="7">
    <location>
        <begin position="41"/>
        <end position="65"/>
    </location>
</feature>
<evidence type="ECO:0000259" key="9">
    <source>
        <dbReference type="PROSITE" id="PS50885"/>
    </source>
</evidence>
<dbReference type="HOGENOM" id="CLU_000445_107_18_6"/>
<dbReference type="Gene3D" id="1.10.287.950">
    <property type="entry name" value="Methyl-accepting chemotaxis protein"/>
    <property type="match status" value="1"/>
</dbReference>
<dbReference type="FunFam" id="1.10.287.950:FF:000001">
    <property type="entry name" value="Methyl-accepting chemotaxis sensory transducer"/>
    <property type="match status" value="1"/>
</dbReference>
<accession>S3JT43</accession>
<evidence type="ECO:0000313" key="10">
    <source>
        <dbReference type="EMBL" id="EPF16349.1"/>
    </source>
</evidence>
<dbReference type="CDD" id="cd11386">
    <property type="entry name" value="MCP_signal"/>
    <property type="match status" value="1"/>
</dbReference>
<evidence type="ECO:0000256" key="6">
    <source>
        <dbReference type="PROSITE-ProRule" id="PRU00284"/>
    </source>
</evidence>
<feature type="domain" description="Methyl-accepting transducer" evidence="8">
    <location>
        <begin position="166"/>
        <end position="395"/>
    </location>
</feature>
<dbReference type="AlphaFoldDB" id="S3JT43"/>
<proteinExistence type="inferred from homology"/>
<dbReference type="PANTHER" id="PTHR43531:SF14">
    <property type="entry name" value="METHYL-ACCEPTING CHEMOTAXIS PROTEIN I-RELATED"/>
    <property type="match status" value="1"/>
</dbReference>
<comment type="subcellular location">
    <subcellularLocation>
        <location evidence="1">Cell inner membrane</location>
        <topology evidence="1">Multi-pass membrane protein</topology>
    </subcellularLocation>
</comment>
<dbReference type="PANTHER" id="PTHR43531">
    <property type="entry name" value="PROTEIN ICFG"/>
    <property type="match status" value="1"/>
</dbReference>
<dbReference type="GO" id="GO:0007165">
    <property type="term" value="P:signal transduction"/>
    <property type="evidence" value="ECO:0007669"/>
    <property type="project" value="UniProtKB-KW"/>
</dbReference>
<evidence type="ECO:0000256" key="5">
    <source>
        <dbReference type="ARBA" id="ARBA00029447"/>
    </source>
</evidence>
<dbReference type="SMART" id="SM00283">
    <property type="entry name" value="MA"/>
    <property type="match status" value="1"/>
</dbReference>